<keyword evidence="10 11" id="KW-0350">Heme biosynthesis</keyword>
<dbReference type="NCBIfam" id="NF009081">
    <property type="entry name" value="PRK12416.1"/>
    <property type="match status" value="1"/>
</dbReference>
<evidence type="ECO:0000313" key="14">
    <source>
        <dbReference type="Proteomes" id="UP000215509"/>
    </source>
</evidence>
<keyword evidence="9 11" id="KW-0560">Oxidoreductase</keyword>
<accession>A0A229UKH2</accession>
<dbReference type="EMBL" id="NMQW01000038">
    <property type="protein sequence ID" value="OXM83804.1"/>
    <property type="molecule type" value="Genomic_DNA"/>
</dbReference>
<dbReference type="OrthoDB" id="9805195at2"/>
<evidence type="ECO:0000256" key="1">
    <source>
        <dbReference type="ARBA" id="ARBA00001755"/>
    </source>
</evidence>
<dbReference type="Gene3D" id="1.10.3110.10">
    <property type="entry name" value="protoporphyrinogen ix oxidase, domain 3"/>
    <property type="match status" value="1"/>
</dbReference>
<dbReference type="PANTHER" id="PTHR42923:SF3">
    <property type="entry name" value="PROTOPORPHYRINOGEN OXIDASE"/>
    <property type="match status" value="1"/>
</dbReference>
<comment type="function">
    <text evidence="11">Involved in coproporphyrin-dependent heme b biosynthesis. Catalyzes the oxidation of coproporphyrinogen III to coproporphyrin III.</text>
</comment>
<dbReference type="GO" id="GO:0004729">
    <property type="term" value="F:oxygen-dependent protoporphyrinogen oxidase activity"/>
    <property type="evidence" value="ECO:0007669"/>
    <property type="project" value="UniProtKB-UniRule"/>
</dbReference>
<comment type="caution">
    <text evidence="13">The sequence shown here is derived from an EMBL/GenBank/DDBJ whole genome shotgun (WGS) entry which is preliminary data.</text>
</comment>
<proteinExistence type="inferred from homology"/>
<dbReference type="AlphaFoldDB" id="A0A229UKH2"/>
<evidence type="ECO:0000256" key="10">
    <source>
        <dbReference type="ARBA" id="ARBA00023133"/>
    </source>
</evidence>
<dbReference type="UniPathway" id="UPA00252"/>
<comment type="catalytic activity">
    <reaction evidence="1">
        <text>coproporphyrinogen III + 3 O2 = coproporphyrin III + 3 H2O2</text>
        <dbReference type="Rhea" id="RHEA:43436"/>
        <dbReference type="ChEBI" id="CHEBI:15379"/>
        <dbReference type="ChEBI" id="CHEBI:16240"/>
        <dbReference type="ChEBI" id="CHEBI:57309"/>
        <dbReference type="ChEBI" id="CHEBI:131725"/>
        <dbReference type="EC" id="1.3.3.15"/>
    </reaction>
    <physiologicalReaction direction="left-to-right" evidence="1">
        <dbReference type="Rhea" id="RHEA:43437"/>
    </physiologicalReaction>
</comment>
<dbReference type="RefSeq" id="WP_094017415.1">
    <property type="nucleotide sequence ID" value="NZ_NMQW01000038.1"/>
</dbReference>
<keyword evidence="14" id="KW-1185">Reference proteome</keyword>
<evidence type="ECO:0000256" key="5">
    <source>
        <dbReference type="ARBA" id="ARBA00012402"/>
    </source>
</evidence>
<dbReference type="SUPFAM" id="SSF51905">
    <property type="entry name" value="FAD/NAD(P)-binding domain"/>
    <property type="match status" value="1"/>
</dbReference>
<evidence type="ECO:0000256" key="8">
    <source>
        <dbReference type="ARBA" id="ARBA00022827"/>
    </source>
</evidence>
<dbReference type="SUPFAM" id="SSF54373">
    <property type="entry name" value="FAD-linked reductases, C-terminal domain"/>
    <property type="match status" value="1"/>
</dbReference>
<evidence type="ECO:0000256" key="3">
    <source>
        <dbReference type="ARBA" id="ARBA00004744"/>
    </source>
</evidence>
<keyword evidence="7 11" id="KW-0285">Flavoprotein</keyword>
<evidence type="ECO:0000313" key="13">
    <source>
        <dbReference type="EMBL" id="OXM83804.1"/>
    </source>
</evidence>
<gene>
    <name evidence="13" type="ORF">CF651_23965</name>
</gene>
<evidence type="ECO:0000259" key="12">
    <source>
        <dbReference type="Pfam" id="PF01593"/>
    </source>
</evidence>
<organism evidence="13 14">
    <name type="scientific">Paenibacillus rigui</name>
    <dbReference type="NCBI Taxonomy" id="554312"/>
    <lineage>
        <taxon>Bacteria</taxon>
        <taxon>Bacillati</taxon>
        <taxon>Bacillota</taxon>
        <taxon>Bacilli</taxon>
        <taxon>Bacillales</taxon>
        <taxon>Paenibacillaceae</taxon>
        <taxon>Paenibacillus</taxon>
    </lineage>
</organism>
<keyword evidence="11" id="KW-0963">Cytoplasm</keyword>
<evidence type="ECO:0000256" key="2">
    <source>
        <dbReference type="ARBA" id="ARBA00001974"/>
    </source>
</evidence>
<dbReference type="EC" id="1.3.3.15" evidence="5 11"/>
<dbReference type="InterPro" id="IPR002937">
    <property type="entry name" value="Amino_oxidase"/>
</dbReference>
<dbReference type="PANTHER" id="PTHR42923">
    <property type="entry name" value="PROTOPORPHYRINOGEN OXIDASE"/>
    <property type="match status" value="1"/>
</dbReference>
<comment type="pathway">
    <text evidence="3 11">Porphyrin-containing compound metabolism; protoheme biosynthesis.</text>
</comment>
<comment type="similarity">
    <text evidence="4 11">Belongs to the protoporphyrinogen/coproporphyrinogen oxidase family. Coproporphyrinogen III oxidase subfamily.</text>
</comment>
<dbReference type="InterPro" id="IPR050464">
    <property type="entry name" value="Zeta_carotene_desat/Oxidored"/>
</dbReference>
<comment type="subcellular location">
    <subcellularLocation>
        <location evidence="11">Cytoplasm</location>
    </subcellularLocation>
</comment>
<keyword evidence="8 11" id="KW-0274">FAD</keyword>
<dbReference type="GO" id="GO:0006783">
    <property type="term" value="P:heme biosynthetic process"/>
    <property type="evidence" value="ECO:0007669"/>
    <property type="project" value="UniProtKB-UniRule"/>
</dbReference>
<comment type="cofactor">
    <cofactor evidence="2 11">
        <name>FAD</name>
        <dbReference type="ChEBI" id="CHEBI:57692"/>
    </cofactor>
</comment>
<dbReference type="Gene3D" id="3.90.660.20">
    <property type="entry name" value="Protoporphyrinogen oxidase, mitochondrial, domain 2"/>
    <property type="match status" value="1"/>
</dbReference>
<dbReference type="GO" id="GO:0005737">
    <property type="term" value="C:cytoplasm"/>
    <property type="evidence" value="ECO:0007669"/>
    <property type="project" value="UniProtKB-SubCell"/>
</dbReference>
<sequence length="463" mass="51565">MKTVVVIGGGITGLSTAYYLQKAMKAREEAVQIVLVEASETLGGKIRTVQNGEFIMETGADSIVTRKTNVAPLLEELDLTNDIVYNATGISFIHTKGELKQIPKDAVFGIPLSLESLAKTDLVSAEGKVEALKDFYTPNESFTKEDSIGAFLEHFLGKELVEKQISPVLSGVYSGQLLELTIASTLPYLLDYKNEYGSIIQGLAENKQKFQSTGDKKFMSFKKGVSAFIDRLEERLTGARIYKGVRAEKLEKVRDRDHYLLTLSNQEVIEADFVVLSTLHPTAQHLLQDERLNEDFNQLRNSSLISVYLGYDIPDSELPKDGTGFIAAEDSGLTCNACTWTSRKWEHTSEKQHLLVRLFYKSTSPEYERLQKLGEDELMQVARRDIEASLGITAQPVSCNVTKWHETMPNYHIKHPQLVASLESKLAASFPNVLLAGCSYYGVGIPDCILNGERIAQRIAERI</sequence>
<reference evidence="13 14" key="1">
    <citation type="submission" date="2017-07" db="EMBL/GenBank/DDBJ databases">
        <title>Genome sequencing and assembly of Paenibacillus rigui.</title>
        <authorList>
            <person name="Mayilraj S."/>
        </authorList>
    </citation>
    <scope>NUCLEOTIDE SEQUENCE [LARGE SCALE GENOMIC DNA]</scope>
    <source>
        <strain evidence="13 14">JCM 16352</strain>
    </source>
</reference>
<evidence type="ECO:0000256" key="7">
    <source>
        <dbReference type="ARBA" id="ARBA00022630"/>
    </source>
</evidence>
<dbReference type="InterPro" id="IPR036188">
    <property type="entry name" value="FAD/NAD-bd_sf"/>
</dbReference>
<evidence type="ECO:0000256" key="9">
    <source>
        <dbReference type="ARBA" id="ARBA00023002"/>
    </source>
</evidence>
<evidence type="ECO:0000256" key="6">
    <source>
        <dbReference type="ARBA" id="ARBA00019046"/>
    </source>
</evidence>
<name>A0A229UKH2_9BACL</name>
<evidence type="ECO:0000256" key="11">
    <source>
        <dbReference type="RuleBase" id="RU364052"/>
    </source>
</evidence>
<dbReference type="InterPro" id="IPR004572">
    <property type="entry name" value="Protoporphyrinogen_oxidase"/>
</dbReference>
<dbReference type="Gene3D" id="3.50.50.60">
    <property type="entry name" value="FAD/NAD(P)-binding domain"/>
    <property type="match status" value="1"/>
</dbReference>
<evidence type="ECO:0000256" key="4">
    <source>
        <dbReference type="ARBA" id="ARBA00008310"/>
    </source>
</evidence>
<dbReference type="Pfam" id="PF01593">
    <property type="entry name" value="Amino_oxidase"/>
    <property type="match status" value="1"/>
</dbReference>
<protein>
    <recommendedName>
        <fullName evidence="6 11">Coproporphyrinogen III oxidase</fullName>
        <ecNumber evidence="5 11">1.3.3.15</ecNumber>
    </recommendedName>
</protein>
<dbReference type="NCBIfam" id="TIGR00562">
    <property type="entry name" value="proto_IX_ox"/>
    <property type="match status" value="1"/>
</dbReference>
<feature type="domain" description="Amine oxidase" evidence="12">
    <location>
        <begin position="11"/>
        <end position="459"/>
    </location>
</feature>
<dbReference type="Proteomes" id="UP000215509">
    <property type="component" value="Unassembled WGS sequence"/>
</dbReference>